<dbReference type="Gene3D" id="1.10.510.10">
    <property type="entry name" value="Transferase(Phosphotransferase) domain 1"/>
    <property type="match status" value="1"/>
</dbReference>
<dbReference type="EMBL" id="OZ034815">
    <property type="protein sequence ID" value="CAL1369897.1"/>
    <property type="molecule type" value="Genomic_DNA"/>
</dbReference>
<dbReference type="PROSITE" id="PS00107">
    <property type="entry name" value="PROTEIN_KINASE_ATP"/>
    <property type="match status" value="1"/>
</dbReference>
<sequence>MQWEKGKRLGKGGFGEVFVAQLMNSNIPTMAVKSAAEDKAATLFAEHKILTRFRNAPGIIQCFYDQPIGDYTEGTVSYNLFMEYARGGSLTNLIGGGIPESEVRVYTRMILRALYLIHSAGYVHCDIKPDNILAFPRETGTGVCWELKIADFGLAVESSKLIQGSADYRGTTRYKSPEMVASGKLTPAVDVWALGCTVLEMLTGRRPWSELKKKEEVKWRIAKGGMPEIPQWVSEEGKDFLRRCFAKDINSRCYVPGFLELPFVAADRHGGGFSGAAVVGGGRVLGLRREIERRWQEEKKQSKRSPAAADFPMLPHQLLGQGIKPVLRCR</sequence>
<dbReference type="AlphaFoldDB" id="A0AAV2D8A6"/>
<name>A0AAV2D8A6_9ROSI</name>
<keyword evidence="4" id="KW-1185">Reference proteome</keyword>
<dbReference type="GO" id="GO:0005524">
    <property type="term" value="F:ATP binding"/>
    <property type="evidence" value="ECO:0007669"/>
    <property type="project" value="UniProtKB-UniRule"/>
</dbReference>
<dbReference type="GO" id="GO:0004672">
    <property type="term" value="F:protein kinase activity"/>
    <property type="evidence" value="ECO:0007669"/>
    <property type="project" value="InterPro"/>
</dbReference>
<dbReference type="Proteomes" id="UP001497516">
    <property type="component" value="Chromosome 2"/>
</dbReference>
<proteinExistence type="predicted"/>
<dbReference type="PROSITE" id="PS50011">
    <property type="entry name" value="PROTEIN_KINASE_DOM"/>
    <property type="match status" value="1"/>
</dbReference>
<dbReference type="InterPro" id="IPR052751">
    <property type="entry name" value="Plant_MAPKKK"/>
</dbReference>
<accession>A0AAV2D8A6</accession>
<dbReference type="SUPFAM" id="SSF56112">
    <property type="entry name" value="Protein kinase-like (PK-like)"/>
    <property type="match status" value="1"/>
</dbReference>
<dbReference type="InterPro" id="IPR000719">
    <property type="entry name" value="Prot_kinase_dom"/>
</dbReference>
<evidence type="ECO:0000256" key="1">
    <source>
        <dbReference type="PROSITE-ProRule" id="PRU10141"/>
    </source>
</evidence>
<evidence type="ECO:0000259" key="2">
    <source>
        <dbReference type="PROSITE" id="PS50011"/>
    </source>
</evidence>
<organism evidence="3 4">
    <name type="scientific">Linum trigynum</name>
    <dbReference type="NCBI Taxonomy" id="586398"/>
    <lineage>
        <taxon>Eukaryota</taxon>
        <taxon>Viridiplantae</taxon>
        <taxon>Streptophyta</taxon>
        <taxon>Embryophyta</taxon>
        <taxon>Tracheophyta</taxon>
        <taxon>Spermatophyta</taxon>
        <taxon>Magnoliopsida</taxon>
        <taxon>eudicotyledons</taxon>
        <taxon>Gunneridae</taxon>
        <taxon>Pentapetalae</taxon>
        <taxon>rosids</taxon>
        <taxon>fabids</taxon>
        <taxon>Malpighiales</taxon>
        <taxon>Linaceae</taxon>
        <taxon>Linum</taxon>
    </lineage>
</organism>
<evidence type="ECO:0000313" key="4">
    <source>
        <dbReference type="Proteomes" id="UP001497516"/>
    </source>
</evidence>
<feature type="domain" description="Protein kinase" evidence="2">
    <location>
        <begin position="3"/>
        <end position="264"/>
    </location>
</feature>
<protein>
    <recommendedName>
        <fullName evidence="2">Protein kinase domain-containing protein</fullName>
    </recommendedName>
</protein>
<keyword evidence="1" id="KW-0067">ATP-binding</keyword>
<dbReference type="InterPro" id="IPR017441">
    <property type="entry name" value="Protein_kinase_ATP_BS"/>
</dbReference>
<dbReference type="Pfam" id="PF00069">
    <property type="entry name" value="Pkinase"/>
    <property type="match status" value="1"/>
</dbReference>
<keyword evidence="1" id="KW-0547">Nucleotide-binding</keyword>
<dbReference type="SMART" id="SM00220">
    <property type="entry name" value="S_TKc"/>
    <property type="match status" value="1"/>
</dbReference>
<feature type="binding site" evidence="1">
    <location>
        <position position="33"/>
    </location>
    <ligand>
        <name>ATP</name>
        <dbReference type="ChEBI" id="CHEBI:30616"/>
    </ligand>
</feature>
<dbReference type="GO" id="GO:0007165">
    <property type="term" value="P:signal transduction"/>
    <property type="evidence" value="ECO:0007669"/>
    <property type="project" value="TreeGrafter"/>
</dbReference>
<reference evidence="3 4" key="1">
    <citation type="submission" date="2024-04" db="EMBL/GenBank/DDBJ databases">
        <authorList>
            <person name="Fracassetti M."/>
        </authorList>
    </citation>
    <scope>NUCLEOTIDE SEQUENCE [LARGE SCALE GENOMIC DNA]</scope>
</reference>
<gene>
    <name evidence="3" type="ORF">LTRI10_LOCUS12267</name>
</gene>
<dbReference type="PANTHER" id="PTHR48011">
    <property type="entry name" value="CCR4-NOT TRANSCRIPTIONAL COMPLEX SUBUNIT CAF120-RELATED"/>
    <property type="match status" value="1"/>
</dbReference>
<dbReference type="InterPro" id="IPR011009">
    <property type="entry name" value="Kinase-like_dom_sf"/>
</dbReference>
<evidence type="ECO:0000313" key="3">
    <source>
        <dbReference type="EMBL" id="CAL1369897.1"/>
    </source>
</evidence>
<dbReference type="PANTHER" id="PTHR48011:SF51">
    <property type="entry name" value="PROTEIN KINASE SUPERFAMILY PROTEIN"/>
    <property type="match status" value="1"/>
</dbReference>